<proteinExistence type="predicted"/>
<dbReference type="AlphaFoldDB" id="A0A7S0M516"/>
<dbReference type="EMBL" id="HBEZ01016704">
    <property type="protein sequence ID" value="CAD8631574.1"/>
    <property type="molecule type" value="Transcribed_RNA"/>
</dbReference>
<dbReference type="Gene3D" id="3.30.450.350">
    <property type="entry name" value="CHASE domain"/>
    <property type="match status" value="1"/>
</dbReference>
<dbReference type="InterPro" id="IPR042240">
    <property type="entry name" value="CHASE_sf"/>
</dbReference>
<gene>
    <name evidence="1" type="ORF">CCUR1050_LOCUS9254</name>
</gene>
<evidence type="ECO:0000313" key="1">
    <source>
        <dbReference type="EMBL" id="CAD8631574.1"/>
    </source>
</evidence>
<organism evidence="1">
    <name type="scientific">Cryptomonas curvata</name>
    <dbReference type="NCBI Taxonomy" id="233186"/>
    <lineage>
        <taxon>Eukaryota</taxon>
        <taxon>Cryptophyceae</taxon>
        <taxon>Cryptomonadales</taxon>
        <taxon>Cryptomonadaceae</taxon>
        <taxon>Cryptomonas</taxon>
    </lineage>
</organism>
<reference evidence="1" key="1">
    <citation type="submission" date="2021-01" db="EMBL/GenBank/DDBJ databases">
        <authorList>
            <person name="Corre E."/>
            <person name="Pelletier E."/>
            <person name="Niang G."/>
            <person name="Scheremetjew M."/>
            <person name="Finn R."/>
            <person name="Kale V."/>
            <person name="Holt S."/>
            <person name="Cochrane G."/>
            <person name="Meng A."/>
            <person name="Brown T."/>
            <person name="Cohen L."/>
        </authorList>
    </citation>
    <scope>NUCLEOTIDE SEQUENCE</scope>
    <source>
        <strain evidence="1">CCAP979/52</strain>
    </source>
</reference>
<name>A0A7S0M516_9CRYP</name>
<accession>A0A7S0M516</accession>
<protein>
    <submittedName>
        <fullName evidence="1">Uncharacterized protein</fullName>
    </submittedName>
</protein>
<sequence length="247" mass="27256">MNSSFSVQVISSGIQGEQSGKCSGFQPWTTAIALRLKPMRNFRFQGFTCTRLQKQVQLKDSRIQVHIIFLFSIAHLLLLGLDLNDDVEGTAIRSAMATGDTTTSDPFDARVDLPPSLGGFKKLMGLFSPIYSLNSSLTISRNDNFAGCLVSMIAFHPMVNNILANLDILNIDVFLFWLKPDRNGSLSATYVAHFESKPENSRPRINATGGGALKPEDVDGDIVSGFVSRFDLTISDKTFRLISSNRW</sequence>